<feature type="transmembrane region" description="Helical" evidence="7">
    <location>
        <begin position="149"/>
        <end position="168"/>
    </location>
</feature>
<feature type="transmembrane region" description="Helical" evidence="7">
    <location>
        <begin position="180"/>
        <end position="198"/>
    </location>
</feature>
<name>A0ABT1KCN1_9ACTN</name>
<dbReference type="InterPro" id="IPR050638">
    <property type="entry name" value="AA-Vitamin_Transporters"/>
</dbReference>
<evidence type="ECO:0000313" key="9">
    <source>
        <dbReference type="EMBL" id="MCP2351141.1"/>
    </source>
</evidence>
<dbReference type="InterPro" id="IPR037185">
    <property type="entry name" value="EmrE-like"/>
</dbReference>
<feature type="transmembrane region" description="Helical" evidence="7">
    <location>
        <begin position="65"/>
        <end position="84"/>
    </location>
</feature>
<feature type="transmembrane region" description="Helical" evidence="7">
    <location>
        <begin position="241"/>
        <end position="260"/>
    </location>
</feature>
<proteinExistence type="inferred from homology"/>
<evidence type="ECO:0000256" key="6">
    <source>
        <dbReference type="SAM" id="MobiDB-lite"/>
    </source>
</evidence>
<dbReference type="EMBL" id="JAMZEC010000001">
    <property type="protein sequence ID" value="MCP2351141.1"/>
    <property type="molecule type" value="Genomic_DNA"/>
</dbReference>
<gene>
    <name evidence="9" type="ORF">HD595_007263</name>
</gene>
<dbReference type="Pfam" id="PF00892">
    <property type="entry name" value="EamA"/>
    <property type="match status" value="2"/>
</dbReference>
<comment type="subcellular location">
    <subcellularLocation>
        <location evidence="1">Membrane</location>
        <topology evidence="1">Multi-pass membrane protein</topology>
    </subcellularLocation>
</comment>
<feature type="transmembrane region" description="Helical" evidence="7">
    <location>
        <begin position="34"/>
        <end position="53"/>
    </location>
</feature>
<evidence type="ECO:0000256" key="1">
    <source>
        <dbReference type="ARBA" id="ARBA00004141"/>
    </source>
</evidence>
<feature type="domain" description="EamA" evidence="8">
    <location>
        <begin position="150"/>
        <end position="282"/>
    </location>
</feature>
<comment type="similarity">
    <text evidence="2">Belongs to the EamA transporter family.</text>
</comment>
<dbReference type="Proteomes" id="UP001320766">
    <property type="component" value="Unassembled WGS sequence"/>
</dbReference>
<accession>A0ABT1KCN1</accession>
<sequence length="309" mass="31467">MNARAWVAFGAVSLLWGLPYLLLKAGVDGGLPPGFLAWARVALGAVTLLVLVPRGSVRAAFRGRLRWLAAFAVAEVVLPFPLIAVGEQHVSSSLAATLIAAAPLFVAVLARRFDAAERVTGRRLAGLLAGLAGVAALVGVDVSGRPDELLGAAAILGAAFCYAVGPMILKRRLADLDPRVSMAAVLVLSSALLAPAAVVDVPRVMPSPGVITAVVLLGVLCTAAAMVFYGMLVAEAGAGRALVITYVNPVVAVILGTALLGERPGAGMAVGLPLILLGSWLSTGRAKPPVTPVSTTSSQPLVPSGECRR</sequence>
<reference evidence="9 10" key="1">
    <citation type="submission" date="2022-06" db="EMBL/GenBank/DDBJ databases">
        <title>Sequencing the genomes of 1000 actinobacteria strains.</title>
        <authorList>
            <person name="Klenk H.-P."/>
        </authorList>
    </citation>
    <scope>NUCLEOTIDE SEQUENCE [LARGE SCALE GENOMIC DNA]</scope>
    <source>
        <strain evidence="9 10">DSM 44170</strain>
    </source>
</reference>
<feature type="region of interest" description="Disordered" evidence="6">
    <location>
        <begin position="287"/>
        <end position="309"/>
    </location>
</feature>
<dbReference type="InterPro" id="IPR000620">
    <property type="entry name" value="EamA_dom"/>
</dbReference>
<evidence type="ECO:0000256" key="5">
    <source>
        <dbReference type="ARBA" id="ARBA00023136"/>
    </source>
</evidence>
<keyword evidence="10" id="KW-1185">Reference proteome</keyword>
<dbReference type="SUPFAM" id="SSF103481">
    <property type="entry name" value="Multidrug resistance efflux transporter EmrE"/>
    <property type="match status" value="2"/>
</dbReference>
<dbReference type="PANTHER" id="PTHR32322:SF9">
    <property type="entry name" value="AMINO-ACID METABOLITE EFFLUX PUMP-RELATED"/>
    <property type="match status" value="1"/>
</dbReference>
<evidence type="ECO:0000256" key="4">
    <source>
        <dbReference type="ARBA" id="ARBA00022989"/>
    </source>
</evidence>
<dbReference type="RefSeq" id="WP_253777173.1">
    <property type="nucleotide sequence ID" value="NZ_BAAAVE010000002.1"/>
</dbReference>
<keyword evidence="3 7" id="KW-0812">Transmembrane</keyword>
<comment type="caution">
    <text evidence="9">The sequence shown here is derived from an EMBL/GenBank/DDBJ whole genome shotgun (WGS) entry which is preliminary data.</text>
</comment>
<evidence type="ECO:0000259" key="8">
    <source>
        <dbReference type="Pfam" id="PF00892"/>
    </source>
</evidence>
<evidence type="ECO:0000256" key="3">
    <source>
        <dbReference type="ARBA" id="ARBA00022692"/>
    </source>
</evidence>
<feature type="transmembrane region" description="Helical" evidence="7">
    <location>
        <begin position="210"/>
        <end position="234"/>
    </location>
</feature>
<feature type="transmembrane region" description="Helical" evidence="7">
    <location>
        <begin position="124"/>
        <end position="143"/>
    </location>
</feature>
<evidence type="ECO:0000256" key="2">
    <source>
        <dbReference type="ARBA" id="ARBA00007362"/>
    </source>
</evidence>
<feature type="transmembrane region" description="Helical" evidence="7">
    <location>
        <begin position="90"/>
        <end position="112"/>
    </location>
</feature>
<evidence type="ECO:0000313" key="10">
    <source>
        <dbReference type="Proteomes" id="UP001320766"/>
    </source>
</evidence>
<evidence type="ECO:0000256" key="7">
    <source>
        <dbReference type="SAM" id="Phobius"/>
    </source>
</evidence>
<keyword evidence="4 7" id="KW-1133">Transmembrane helix</keyword>
<protein>
    <submittedName>
        <fullName evidence="9">Drug/metabolite transporter (DMT)-like permease</fullName>
    </submittedName>
</protein>
<keyword evidence="5 7" id="KW-0472">Membrane</keyword>
<organism evidence="9 10">
    <name type="scientific">Nonomuraea roseoviolacea subsp. carminata</name>
    <dbReference type="NCBI Taxonomy" id="160689"/>
    <lineage>
        <taxon>Bacteria</taxon>
        <taxon>Bacillati</taxon>
        <taxon>Actinomycetota</taxon>
        <taxon>Actinomycetes</taxon>
        <taxon>Streptosporangiales</taxon>
        <taxon>Streptosporangiaceae</taxon>
        <taxon>Nonomuraea</taxon>
    </lineage>
</organism>
<dbReference type="PANTHER" id="PTHR32322">
    <property type="entry name" value="INNER MEMBRANE TRANSPORTER"/>
    <property type="match status" value="1"/>
</dbReference>
<feature type="compositionally biased region" description="Polar residues" evidence="6">
    <location>
        <begin position="292"/>
        <end position="301"/>
    </location>
</feature>
<feature type="domain" description="EamA" evidence="8">
    <location>
        <begin position="11"/>
        <end position="137"/>
    </location>
</feature>
<feature type="transmembrane region" description="Helical" evidence="7">
    <location>
        <begin position="266"/>
        <end position="283"/>
    </location>
</feature>